<dbReference type="SUPFAM" id="SSF56601">
    <property type="entry name" value="beta-lactamase/transpeptidase-like"/>
    <property type="match status" value="1"/>
</dbReference>
<dbReference type="InterPro" id="IPR012338">
    <property type="entry name" value="Beta-lactam/transpept-like"/>
</dbReference>
<dbReference type="InterPro" id="IPR050789">
    <property type="entry name" value="Diverse_Enzym_Activities"/>
</dbReference>
<dbReference type="AlphaFoldDB" id="A0A6J4HMG2"/>
<accession>A0A6J4HMG2</accession>
<name>A0A6J4HMG2_9ACTN</name>
<dbReference type="Gene3D" id="3.40.710.10">
    <property type="entry name" value="DD-peptidase/beta-lactamase superfamily"/>
    <property type="match status" value="1"/>
</dbReference>
<sequence length="361" mass="38787">MLRPDSGLVPLPPQPAGVPWPTGEWPTAQAPEDVALGPLLDEAFDPTGPLAQSYAVVVVQGGALVAERYGGALEHWDRPSEEVGPDTPLLSWSMAKSMLHALVGTLVGEGRLDLDAGAQVPSWQEAGDPRAAITLEHLLAMRDGLDFAEEYVDAGVSDVIEMLFGSGATDVAAFAAGRPLVAPPGERFNYSSGTTNIISGIVARTVGPGEPYRRLLHERLFDPLGMTSARATFDEVGTWVASSYVYATARDFARFGLLYLRDGTWDGRRLLPAGWVDHGRRHRSTDAETGNGYGAQWWVVGDEHGSFWANGYEGQSILVSPALDLVVVRLGKTPAERYPALKDWRARVVRAFAATAASGRP</sequence>
<dbReference type="EMBL" id="CADCSY010000043">
    <property type="protein sequence ID" value="CAA9228359.1"/>
    <property type="molecule type" value="Genomic_DNA"/>
</dbReference>
<evidence type="ECO:0000313" key="2">
    <source>
        <dbReference type="EMBL" id="CAA9228359.1"/>
    </source>
</evidence>
<gene>
    <name evidence="2" type="ORF">AVDCRST_MAG20-1066</name>
</gene>
<evidence type="ECO:0000259" key="1">
    <source>
        <dbReference type="Pfam" id="PF00144"/>
    </source>
</evidence>
<dbReference type="PANTHER" id="PTHR43283:SF7">
    <property type="entry name" value="BETA-LACTAMASE-RELATED DOMAIN-CONTAINING PROTEIN"/>
    <property type="match status" value="1"/>
</dbReference>
<dbReference type="InterPro" id="IPR001466">
    <property type="entry name" value="Beta-lactam-related"/>
</dbReference>
<feature type="domain" description="Beta-lactamase-related" evidence="1">
    <location>
        <begin position="53"/>
        <end position="338"/>
    </location>
</feature>
<organism evidence="2">
    <name type="scientific">uncultured Acidimicrobiales bacterium</name>
    <dbReference type="NCBI Taxonomy" id="310071"/>
    <lineage>
        <taxon>Bacteria</taxon>
        <taxon>Bacillati</taxon>
        <taxon>Actinomycetota</taxon>
        <taxon>Acidimicrobiia</taxon>
        <taxon>Acidimicrobiales</taxon>
        <taxon>environmental samples</taxon>
    </lineage>
</organism>
<proteinExistence type="predicted"/>
<dbReference type="Pfam" id="PF00144">
    <property type="entry name" value="Beta-lactamase"/>
    <property type="match status" value="1"/>
</dbReference>
<dbReference type="PANTHER" id="PTHR43283">
    <property type="entry name" value="BETA-LACTAMASE-RELATED"/>
    <property type="match status" value="1"/>
</dbReference>
<reference evidence="2" key="1">
    <citation type="submission" date="2020-02" db="EMBL/GenBank/DDBJ databases">
        <authorList>
            <person name="Meier V. D."/>
        </authorList>
    </citation>
    <scope>NUCLEOTIDE SEQUENCE</scope>
    <source>
        <strain evidence="2">AVDCRST_MAG20</strain>
    </source>
</reference>
<protein>
    <submittedName>
        <fullName evidence="2">Beta-lactamase class C-like and penicillin binding proteins (PBPs) superfamily</fullName>
    </submittedName>
</protein>